<feature type="compositionally biased region" description="Polar residues" evidence="8">
    <location>
        <begin position="68"/>
        <end position="77"/>
    </location>
</feature>
<feature type="domain" description="Peptidase A2" evidence="10">
    <location>
        <begin position="371"/>
        <end position="450"/>
    </location>
</feature>
<evidence type="ECO:0000256" key="3">
    <source>
        <dbReference type="ARBA" id="ARBA00022695"/>
    </source>
</evidence>
<evidence type="ECO:0000256" key="1">
    <source>
        <dbReference type="ARBA" id="ARBA00012493"/>
    </source>
</evidence>
<dbReference type="EC" id="2.7.7.49" evidence="1"/>
<dbReference type="Gene3D" id="4.10.60.10">
    <property type="entry name" value="Zinc finger, CCHC-type"/>
    <property type="match status" value="1"/>
</dbReference>
<keyword evidence="7" id="KW-0862">Zinc</keyword>
<dbReference type="InterPro" id="IPR001969">
    <property type="entry name" value="Aspartic_peptidase_AS"/>
</dbReference>
<keyword evidence="2" id="KW-0808">Transferase</keyword>
<comment type="caution">
    <text evidence="11">The sequence shown here is derived from an EMBL/GenBank/DDBJ whole genome shotgun (WGS) entry which is preliminary data.</text>
</comment>
<evidence type="ECO:0000313" key="12">
    <source>
        <dbReference type="Proteomes" id="UP000823941"/>
    </source>
</evidence>
<dbReference type="Pfam" id="PF17921">
    <property type="entry name" value="Integrase_H2C2"/>
    <property type="match status" value="1"/>
</dbReference>
<dbReference type="SUPFAM" id="SSF57756">
    <property type="entry name" value="Retrovirus zinc finger-like domains"/>
    <property type="match status" value="1"/>
</dbReference>
<dbReference type="InterPro" id="IPR021109">
    <property type="entry name" value="Peptidase_aspartic_dom_sf"/>
</dbReference>
<dbReference type="InterPro" id="IPR045358">
    <property type="entry name" value="Ty3_capsid"/>
</dbReference>
<dbReference type="InterPro" id="IPR036875">
    <property type="entry name" value="Znf_CCHC_sf"/>
</dbReference>
<feature type="region of interest" description="Disordered" evidence="8">
    <location>
        <begin position="259"/>
        <end position="291"/>
    </location>
</feature>
<keyword evidence="5" id="KW-0255">Endonuclease</keyword>
<feature type="region of interest" description="Disordered" evidence="8">
    <location>
        <begin position="739"/>
        <end position="768"/>
    </location>
</feature>
<feature type="compositionally biased region" description="Polar residues" evidence="8">
    <location>
        <begin position="259"/>
        <end position="274"/>
    </location>
</feature>
<feature type="compositionally biased region" description="Basic and acidic residues" evidence="8">
    <location>
        <begin position="50"/>
        <end position="67"/>
    </location>
</feature>
<sequence length="793" mass="92962">MSSWIYKLKKEDLINELEKQDIQLQFKDLSVEDLRKTLIKKLREQADRGEEIWEESRSEEEMSKEKNSTTTARSPTDGSAVKITAEIQANKEIMQAVLGWNITFDNHNDPVDFIETLDEFIEGTEVNKEKLLHLLPRIFKGQALAWYRNNKSLWNTWDDFIQGFQLHYYPNNQENSLLERIIARKQRYLEDFNTYLTDIQTLMRRYGKLSEEGKLERIYENLNTNYKYYVKRKDFSKLNELISITKDFEKLNAERYKSRSTANAATKPTLSSNRRPPDDDRIHRSNNGRKINPNYNSETHCWKCGMPDHLARGCRSRRAIFCCKCGIMGRTSFNCCLKTESRTIENESYTIRDVTRDNRIFIEIQLNGKKYEALLDTGATNSYINHEIYKELLDAGAMQFDTIKKVILADGSIIEINKALTLDIEIDGISIKHQVNMLPNTKRIIIGMDILKRLGMDIKWNKIEENKDIKPELAETNEMKSTVIPSEDSLDQAQKKELEQVLDEEFKKCENSPIGNKWVEHKIKLKHKEPVKQRYFPRNPKIQEIVNEHVHKMLKDGIIEKSSSPYSSPVVLAKKEIGEYPKYDFEIQYRSGTQNKIADELSRNPGYASAVEKQNWYDKKFKEIAENQNKDENYCIKDGKLYKKITNHLYGMKLEEYSEWKLCVPREETLEILEQNHDDPSAGHLGVKKTLNRIAQRYTWPGMYKDVTRYVGRCEACQRHKPSQEKKAGVMHIKSANGKNLHKKGENVTPAHHRNKKPARRHGKFHGREQVNNIRRRRCRHSMTSWKIPLPLK</sequence>
<evidence type="ECO:0000256" key="8">
    <source>
        <dbReference type="SAM" id="MobiDB-lite"/>
    </source>
</evidence>
<gene>
    <name evidence="11" type="ORF">JYU34_012506</name>
</gene>
<evidence type="ECO:0000256" key="7">
    <source>
        <dbReference type="PROSITE-ProRule" id="PRU00047"/>
    </source>
</evidence>
<evidence type="ECO:0000256" key="5">
    <source>
        <dbReference type="ARBA" id="ARBA00022759"/>
    </source>
</evidence>
<accession>A0ABQ7QBG9</accession>
<keyword evidence="3" id="KW-0548">Nucleotidyltransferase</keyword>
<dbReference type="InterPro" id="IPR043502">
    <property type="entry name" value="DNA/RNA_pol_sf"/>
</dbReference>
<feature type="domain" description="CCHC-type" evidence="9">
    <location>
        <begin position="301"/>
        <end position="316"/>
    </location>
</feature>
<dbReference type="SUPFAM" id="SSF56672">
    <property type="entry name" value="DNA/RNA polymerases"/>
    <property type="match status" value="1"/>
</dbReference>
<dbReference type="EMBL" id="JAHIBW010000017">
    <property type="protein sequence ID" value="KAG7302572.1"/>
    <property type="molecule type" value="Genomic_DNA"/>
</dbReference>
<keyword evidence="12" id="KW-1185">Reference proteome</keyword>
<feature type="region of interest" description="Disordered" evidence="8">
    <location>
        <begin position="50"/>
        <end position="79"/>
    </location>
</feature>
<dbReference type="Pfam" id="PF13975">
    <property type="entry name" value="gag-asp_proteas"/>
    <property type="match status" value="1"/>
</dbReference>
<dbReference type="CDD" id="cd00303">
    <property type="entry name" value="retropepsin_like"/>
    <property type="match status" value="1"/>
</dbReference>
<evidence type="ECO:0000256" key="6">
    <source>
        <dbReference type="ARBA" id="ARBA00022801"/>
    </source>
</evidence>
<dbReference type="InterPro" id="IPR001878">
    <property type="entry name" value="Znf_CCHC"/>
</dbReference>
<organism evidence="11 12">
    <name type="scientific">Plutella xylostella</name>
    <name type="common">Diamondback moth</name>
    <name type="synonym">Plutella maculipennis</name>
    <dbReference type="NCBI Taxonomy" id="51655"/>
    <lineage>
        <taxon>Eukaryota</taxon>
        <taxon>Metazoa</taxon>
        <taxon>Ecdysozoa</taxon>
        <taxon>Arthropoda</taxon>
        <taxon>Hexapoda</taxon>
        <taxon>Insecta</taxon>
        <taxon>Pterygota</taxon>
        <taxon>Neoptera</taxon>
        <taxon>Endopterygota</taxon>
        <taxon>Lepidoptera</taxon>
        <taxon>Glossata</taxon>
        <taxon>Ditrysia</taxon>
        <taxon>Yponomeutoidea</taxon>
        <taxon>Plutellidae</taxon>
        <taxon>Plutella</taxon>
    </lineage>
</organism>
<dbReference type="PANTHER" id="PTHR37984:SF5">
    <property type="entry name" value="PROTEIN NYNRIN-LIKE"/>
    <property type="match status" value="1"/>
</dbReference>
<dbReference type="InterPro" id="IPR001995">
    <property type="entry name" value="Peptidase_A2_cat"/>
</dbReference>
<feature type="compositionally biased region" description="Basic residues" evidence="8">
    <location>
        <begin position="751"/>
        <end position="765"/>
    </location>
</feature>
<dbReference type="InterPro" id="IPR050951">
    <property type="entry name" value="Retrovirus_Pol_polyprotein"/>
</dbReference>
<dbReference type="Gene3D" id="1.10.340.70">
    <property type="match status" value="1"/>
</dbReference>
<dbReference type="Pfam" id="PF19259">
    <property type="entry name" value="Ty3_capsid"/>
    <property type="match status" value="1"/>
</dbReference>
<keyword evidence="6" id="KW-0378">Hydrolase</keyword>
<dbReference type="PROSITE" id="PS00141">
    <property type="entry name" value="ASP_PROTEASE"/>
    <property type="match status" value="1"/>
</dbReference>
<keyword evidence="7" id="KW-0863">Zinc-finger</keyword>
<reference evidence="11 12" key="1">
    <citation type="submission" date="2021-06" db="EMBL/GenBank/DDBJ databases">
        <title>A haploid diamondback moth (Plutella xylostella L.) genome assembly resolves 31 chromosomes and identifies a diamide resistance mutation.</title>
        <authorList>
            <person name="Ward C.M."/>
            <person name="Perry K.D."/>
            <person name="Baker G."/>
            <person name="Powis K."/>
            <person name="Heckel D.G."/>
            <person name="Baxter S.W."/>
        </authorList>
    </citation>
    <scope>NUCLEOTIDE SEQUENCE [LARGE SCALE GENOMIC DNA]</scope>
    <source>
        <strain evidence="11 12">LV</strain>
        <tissue evidence="11">Single pupa</tissue>
    </source>
</reference>
<dbReference type="PANTHER" id="PTHR37984">
    <property type="entry name" value="PROTEIN CBG26694"/>
    <property type="match status" value="1"/>
</dbReference>
<dbReference type="Proteomes" id="UP000823941">
    <property type="component" value="Chromosome 17"/>
</dbReference>
<evidence type="ECO:0000313" key="11">
    <source>
        <dbReference type="EMBL" id="KAG7302572.1"/>
    </source>
</evidence>
<protein>
    <recommendedName>
        <fullName evidence="1">RNA-directed DNA polymerase</fullName>
        <ecNumber evidence="1">2.7.7.49</ecNumber>
    </recommendedName>
</protein>
<dbReference type="Gene3D" id="2.40.70.10">
    <property type="entry name" value="Acid Proteases"/>
    <property type="match status" value="1"/>
</dbReference>
<dbReference type="SUPFAM" id="SSF50630">
    <property type="entry name" value="Acid proteases"/>
    <property type="match status" value="1"/>
</dbReference>
<evidence type="ECO:0000259" key="10">
    <source>
        <dbReference type="PROSITE" id="PS50175"/>
    </source>
</evidence>
<keyword evidence="7" id="KW-0479">Metal-binding</keyword>
<dbReference type="PROSITE" id="PS50175">
    <property type="entry name" value="ASP_PROT_RETROV"/>
    <property type="match status" value="1"/>
</dbReference>
<name>A0ABQ7QBG9_PLUXY</name>
<dbReference type="PROSITE" id="PS50158">
    <property type="entry name" value="ZF_CCHC"/>
    <property type="match status" value="1"/>
</dbReference>
<evidence type="ECO:0000256" key="4">
    <source>
        <dbReference type="ARBA" id="ARBA00022722"/>
    </source>
</evidence>
<evidence type="ECO:0000256" key="2">
    <source>
        <dbReference type="ARBA" id="ARBA00022679"/>
    </source>
</evidence>
<dbReference type="Gene3D" id="3.10.10.10">
    <property type="entry name" value="HIV Type 1 Reverse Transcriptase, subunit A, domain 1"/>
    <property type="match status" value="1"/>
</dbReference>
<keyword evidence="4" id="KW-0540">Nuclease</keyword>
<proteinExistence type="predicted"/>
<dbReference type="InterPro" id="IPR041588">
    <property type="entry name" value="Integrase_H2C2"/>
</dbReference>
<evidence type="ECO:0000259" key="9">
    <source>
        <dbReference type="PROSITE" id="PS50158"/>
    </source>
</evidence>